<comment type="similarity">
    <text evidence="1 4">Belongs to the pseudouridine synthase RluA family.</text>
</comment>
<dbReference type="EMBL" id="LCCA01000032">
    <property type="protein sequence ID" value="KKS21245.1"/>
    <property type="molecule type" value="Genomic_DNA"/>
</dbReference>
<dbReference type="InterPro" id="IPR006224">
    <property type="entry name" value="PsdUridine_synth_RluA-like_CS"/>
</dbReference>
<dbReference type="GO" id="GO:0009982">
    <property type="term" value="F:pseudouridine synthase activity"/>
    <property type="evidence" value="ECO:0007669"/>
    <property type="project" value="InterPro"/>
</dbReference>
<dbReference type="CDD" id="cd02869">
    <property type="entry name" value="PseudoU_synth_RluA_like"/>
    <property type="match status" value="1"/>
</dbReference>
<organism evidence="6 7">
    <name type="scientific">candidate division WWE3 bacterium GW2011_GWA1_41_8</name>
    <dbReference type="NCBI Taxonomy" id="1619103"/>
    <lineage>
        <taxon>Bacteria</taxon>
        <taxon>Katanobacteria</taxon>
    </lineage>
</organism>
<dbReference type="PANTHER" id="PTHR21600:SF44">
    <property type="entry name" value="RIBOSOMAL LARGE SUBUNIT PSEUDOURIDINE SYNTHASE D"/>
    <property type="match status" value="1"/>
</dbReference>
<dbReference type="NCBIfam" id="TIGR00005">
    <property type="entry name" value="rluA_subfam"/>
    <property type="match status" value="1"/>
</dbReference>
<comment type="caution">
    <text evidence="6">The sequence shown here is derived from an EMBL/GenBank/DDBJ whole genome shotgun (WGS) entry which is preliminary data.</text>
</comment>
<dbReference type="PANTHER" id="PTHR21600">
    <property type="entry name" value="MITOCHONDRIAL RNA PSEUDOURIDINE SYNTHASE"/>
    <property type="match status" value="1"/>
</dbReference>
<dbReference type="SUPFAM" id="SSF55120">
    <property type="entry name" value="Pseudouridine synthase"/>
    <property type="match status" value="1"/>
</dbReference>
<dbReference type="PATRIC" id="fig|1619103.3.peg.891"/>
<dbReference type="GO" id="GO:0140098">
    <property type="term" value="F:catalytic activity, acting on RNA"/>
    <property type="evidence" value="ECO:0007669"/>
    <property type="project" value="UniProtKB-ARBA"/>
</dbReference>
<dbReference type="Gene3D" id="3.30.2350.10">
    <property type="entry name" value="Pseudouridine synthase"/>
    <property type="match status" value="1"/>
</dbReference>
<gene>
    <name evidence="6" type="ORF">UU80_C0032G0009</name>
</gene>
<keyword evidence="2 4" id="KW-0413">Isomerase</keyword>
<evidence type="ECO:0000259" key="5">
    <source>
        <dbReference type="Pfam" id="PF00849"/>
    </source>
</evidence>
<name>A0A0G0X8K8_UNCKA</name>
<dbReference type="AlphaFoldDB" id="A0A0G0X8K8"/>
<comment type="function">
    <text evidence="4">Responsible for synthesis of pseudouridine from uracil.</text>
</comment>
<dbReference type="Pfam" id="PF00849">
    <property type="entry name" value="PseudoU_synth_2"/>
    <property type="match status" value="1"/>
</dbReference>
<dbReference type="InterPro" id="IPR006145">
    <property type="entry name" value="PsdUridine_synth_RsuA/RluA"/>
</dbReference>
<evidence type="ECO:0000313" key="7">
    <source>
        <dbReference type="Proteomes" id="UP000034920"/>
    </source>
</evidence>
<sequence length="229" mass="26130">MNDLDILFEDSHILAINKPSGKVVNRSLTTVVSTVQDEVLDHLTFTDDEESEFSQRGGIVHRIDKDTSGVLLIAKDIASFKRLQKQFKRREVEKEYIAVVIGEVKDDLFEINAPIKRNPRNRMKYAVVQGGKEAVTLFEKVRVSERGGDKLTVLKCFPKTGRTHQIRVHLAAYAHPIVADNLYSNAAQFDKWKEKFSRMLLHAHKITFIHPESKAEITIEAPVPHEFDI</sequence>
<protein>
    <recommendedName>
        <fullName evidence="4">Pseudouridine synthase</fullName>
        <ecNumber evidence="4">5.4.99.-</ecNumber>
    </recommendedName>
</protein>
<evidence type="ECO:0000256" key="4">
    <source>
        <dbReference type="RuleBase" id="RU362028"/>
    </source>
</evidence>
<evidence type="ECO:0000313" key="6">
    <source>
        <dbReference type="EMBL" id="KKS21245.1"/>
    </source>
</evidence>
<dbReference type="InterPro" id="IPR050188">
    <property type="entry name" value="RluA_PseudoU_synthase"/>
</dbReference>
<dbReference type="InterPro" id="IPR006225">
    <property type="entry name" value="PsdUridine_synth_RluC/D"/>
</dbReference>
<dbReference type="Proteomes" id="UP000034920">
    <property type="component" value="Unassembled WGS sequence"/>
</dbReference>
<reference evidence="6 7" key="1">
    <citation type="journal article" date="2015" name="Nature">
        <title>rRNA introns, odd ribosomes, and small enigmatic genomes across a large radiation of phyla.</title>
        <authorList>
            <person name="Brown C.T."/>
            <person name="Hug L.A."/>
            <person name="Thomas B.C."/>
            <person name="Sharon I."/>
            <person name="Castelle C.J."/>
            <person name="Singh A."/>
            <person name="Wilkins M.J."/>
            <person name="Williams K.H."/>
            <person name="Banfield J.F."/>
        </authorList>
    </citation>
    <scope>NUCLEOTIDE SEQUENCE [LARGE SCALE GENOMIC DNA]</scope>
</reference>
<dbReference type="STRING" id="1619103.UU80_C0032G0009"/>
<comment type="catalytic activity">
    <reaction evidence="4">
        <text>a uridine in RNA = a pseudouridine in RNA</text>
        <dbReference type="Rhea" id="RHEA:48348"/>
        <dbReference type="Rhea" id="RHEA-COMP:12068"/>
        <dbReference type="Rhea" id="RHEA-COMP:12069"/>
        <dbReference type="ChEBI" id="CHEBI:65314"/>
        <dbReference type="ChEBI" id="CHEBI:65315"/>
    </reaction>
</comment>
<evidence type="ECO:0000256" key="1">
    <source>
        <dbReference type="ARBA" id="ARBA00010876"/>
    </source>
</evidence>
<dbReference type="GO" id="GO:0003723">
    <property type="term" value="F:RNA binding"/>
    <property type="evidence" value="ECO:0007669"/>
    <property type="project" value="InterPro"/>
</dbReference>
<evidence type="ECO:0000256" key="2">
    <source>
        <dbReference type="ARBA" id="ARBA00023235"/>
    </source>
</evidence>
<proteinExistence type="inferred from homology"/>
<dbReference type="PROSITE" id="PS01129">
    <property type="entry name" value="PSI_RLU"/>
    <property type="match status" value="1"/>
</dbReference>
<feature type="active site" evidence="3">
    <location>
        <position position="64"/>
    </location>
</feature>
<dbReference type="GO" id="GO:0000455">
    <property type="term" value="P:enzyme-directed rRNA pseudouridine synthesis"/>
    <property type="evidence" value="ECO:0007669"/>
    <property type="project" value="TreeGrafter"/>
</dbReference>
<feature type="domain" description="Pseudouridine synthase RsuA/RluA-like" evidence="5">
    <location>
        <begin position="12"/>
        <end position="172"/>
    </location>
</feature>
<dbReference type="EC" id="5.4.99.-" evidence="4"/>
<dbReference type="InterPro" id="IPR020103">
    <property type="entry name" value="PsdUridine_synth_cat_dom_sf"/>
</dbReference>
<evidence type="ECO:0000256" key="3">
    <source>
        <dbReference type="PIRSR" id="PIRSR606225-1"/>
    </source>
</evidence>
<accession>A0A0G0X8K8</accession>